<dbReference type="RefSeq" id="WP_378612201.1">
    <property type="nucleotide sequence ID" value="NZ_JBHSAX010000009.1"/>
</dbReference>
<dbReference type="InterPro" id="IPR029058">
    <property type="entry name" value="AB_hydrolase_fold"/>
</dbReference>
<dbReference type="EMBL" id="JBHSAX010000009">
    <property type="protein sequence ID" value="MFC3962427.1"/>
    <property type="molecule type" value="Genomic_DNA"/>
</dbReference>
<protein>
    <submittedName>
        <fullName evidence="1">Uncharacterized protein</fullName>
    </submittedName>
</protein>
<comment type="caution">
    <text evidence="1">The sequence shown here is derived from an EMBL/GenBank/DDBJ whole genome shotgun (WGS) entry which is preliminary data.</text>
</comment>
<accession>A0ABV8DQT6</accession>
<sequence>MSDPVAALADSHTGGRAPAMPVLVVVVHGVHDEVIGARSAPACARVHYLRDRRGTGPVLRYLALPVIADWLADRFADRPPPPPGTTTVRSAAGLRGQLEFAALPARTVLGRPLRATARLGGTMTDDPVAALRRWTDSGGTWQVVGGGAGAITVALLPCTGGAEVDRLVSDDPALRAYLGGRTRSEDH</sequence>
<proteinExistence type="predicted"/>
<dbReference type="Gene3D" id="3.40.50.1820">
    <property type="entry name" value="alpha/beta hydrolase"/>
    <property type="match status" value="1"/>
</dbReference>
<gene>
    <name evidence="1" type="ORF">ACFO0B_10565</name>
</gene>
<reference evidence="2" key="1">
    <citation type="journal article" date="2019" name="Int. J. Syst. Evol. Microbiol.">
        <title>The Global Catalogue of Microorganisms (GCM) 10K type strain sequencing project: providing services to taxonomists for standard genome sequencing and annotation.</title>
        <authorList>
            <consortium name="The Broad Institute Genomics Platform"/>
            <consortium name="The Broad Institute Genome Sequencing Center for Infectious Disease"/>
            <person name="Wu L."/>
            <person name="Ma J."/>
        </authorList>
    </citation>
    <scope>NUCLEOTIDE SEQUENCE [LARGE SCALE GENOMIC DNA]</scope>
    <source>
        <strain evidence="2">CGMCC 4.7330</strain>
    </source>
</reference>
<organism evidence="1 2">
    <name type="scientific">Nocardia jiangsuensis</name>
    <dbReference type="NCBI Taxonomy" id="1691563"/>
    <lineage>
        <taxon>Bacteria</taxon>
        <taxon>Bacillati</taxon>
        <taxon>Actinomycetota</taxon>
        <taxon>Actinomycetes</taxon>
        <taxon>Mycobacteriales</taxon>
        <taxon>Nocardiaceae</taxon>
        <taxon>Nocardia</taxon>
    </lineage>
</organism>
<dbReference type="Proteomes" id="UP001595696">
    <property type="component" value="Unassembled WGS sequence"/>
</dbReference>
<evidence type="ECO:0000313" key="2">
    <source>
        <dbReference type="Proteomes" id="UP001595696"/>
    </source>
</evidence>
<name>A0ABV8DQT6_9NOCA</name>
<keyword evidence="2" id="KW-1185">Reference proteome</keyword>
<evidence type="ECO:0000313" key="1">
    <source>
        <dbReference type="EMBL" id="MFC3962427.1"/>
    </source>
</evidence>